<evidence type="ECO:0000313" key="1">
    <source>
        <dbReference type="EMBL" id="MBO8428841.1"/>
    </source>
</evidence>
<organism evidence="1 2">
    <name type="scientific">Candidatus Egerieousia excrementavium</name>
    <dbReference type="NCBI Taxonomy" id="2840778"/>
    <lineage>
        <taxon>Bacteria</taxon>
        <taxon>Pseudomonadati</taxon>
        <taxon>Bacteroidota</taxon>
        <taxon>Bacteroidia</taxon>
        <taxon>Bacteroidales</taxon>
        <taxon>Candidatus Egerieousia</taxon>
    </lineage>
</organism>
<dbReference type="Proteomes" id="UP000823635">
    <property type="component" value="Unassembled WGS sequence"/>
</dbReference>
<comment type="caution">
    <text evidence="1">The sequence shown here is derived from an EMBL/GenBank/DDBJ whole genome shotgun (WGS) entry which is preliminary data.</text>
</comment>
<accession>A0A9D9GXM9</accession>
<evidence type="ECO:0000313" key="2">
    <source>
        <dbReference type="Proteomes" id="UP000823635"/>
    </source>
</evidence>
<reference evidence="1" key="1">
    <citation type="submission" date="2020-10" db="EMBL/GenBank/DDBJ databases">
        <authorList>
            <person name="Gilroy R."/>
        </authorList>
    </citation>
    <scope>NUCLEOTIDE SEQUENCE</scope>
    <source>
        <strain evidence="1">15467</strain>
    </source>
</reference>
<dbReference type="AlphaFoldDB" id="A0A9D9GXM9"/>
<name>A0A9D9GXM9_9BACT</name>
<gene>
    <name evidence="1" type="ORF">IAC68_02765</name>
</gene>
<proteinExistence type="predicted"/>
<reference evidence="1" key="2">
    <citation type="journal article" date="2021" name="PeerJ">
        <title>Extensive microbial diversity within the chicken gut microbiome revealed by metagenomics and culture.</title>
        <authorList>
            <person name="Gilroy R."/>
            <person name="Ravi A."/>
            <person name="Getino M."/>
            <person name="Pursley I."/>
            <person name="Horton D.L."/>
            <person name="Alikhan N.F."/>
            <person name="Baker D."/>
            <person name="Gharbi K."/>
            <person name="Hall N."/>
            <person name="Watson M."/>
            <person name="Adriaenssens E.M."/>
            <person name="Foster-Nyarko E."/>
            <person name="Jarju S."/>
            <person name="Secka A."/>
            <person name="Antonio M."/>
            <person name="Oren A."/>
            <person name="Chaudhuri R.R."/>
            <person name="La Ragione R."/>
            <person name="Hildebrand F."/>
            <person name="Pallen M.J."/>
        </authorList>
    </citation>
    <scope>NUCLEOTIDE SEQUENCE</scope>
    <source>
        <strain evidence="1">15467</strain>
    </source>
</reference>
<protein>
    <submittedName>
        <fullName evidence="1">Uncharacterized protein</fullName>
    </submittedName>
</protein>
<dbReference type="EMBL" id="JADINB010000065">
    <property type="protein sequence ID" value="MBO8428841.1"/>
    <property type="molecule type" value="Genomic_DNA"/>
</dbReference>
<sequence>MCVRDRYFAESNLIVIYPEQFATDKDFTSFSDPLGHTESQDYYKARKWLTSLIKSREEEK</sequence>